<protein>
    <recommendedName>
        <fullName evidence="4">Redox-active disulfide protein 2</fullName>
    </recommendedName>
</protein>
<organism evidence="2 3">
    <name type="scientific">Chryseobacterium lathyri</name>
    <dbReference type="NCBI Taxonomy" id="395933"/>
    <lineage>
        <taxon>Bacteria</taxon>
        <taxon>Pseudomonadati</taxon>
        <taxon>Bacteroidota</taxon>
        <taxon>Flavobacteriia</taxon>
        <taxon>Flavobacteriales</taxon>
        <taxon>Weeksellaceae</taxon>
        <taxon>Chryseobacterium group</taxon>
        <taxon>Chryseobacterium</taxon>
    </lineage>
</organism>
<feature type="transmembrane region" description="Helical" evidence="1">
    <location>
        <begin position="21"/>
        <end position="42"/>
    </location>
</feature>
<dbReference type="AlphaFoldDB" id="A0A511YAM4"/>
<evidence type="ECO:0000313" key="3">
    <source>
        <dbReference type="Proteomes" id="UP000321150"/>
    </source>
</evidence>
<evidence type="ECO:0008006" key="4">
    <source>
        <dbReference type="Google" id="ProtNLM"/>
    </source>
</evidence>
<comment type="caution">
    <text evidence="2">The sequence shown here is derived from an EMBL/GenBank/DDBJ whole genome shotgun (WGS) entry which is preliminary data.</text>
</comment>
<reference evidence="2 3" key="1">
    <citation type="submission" date="2019-07" db="EMBL/GenBank/DDBJ databases">
        <title>Whole genome shotgun sequence of Chryseobacterium lathyri NBRC 105250.</title>
        <authorList>
            <person name="Hosoyama A."/>
            <person name="Uohara A."/>
            <person name="Ohji S."/>
            <person name="Ichikawa N."/>
        </authorList>
    </citation>
    <scope>NUCLEOTIDE SEQUENCE [LARGE SCALE GENOMIC DNA]</scope>
    <source>
        <strain evidence="2 3">NBRC 105250</strain>
    </source>
</reference>
<accession>A0A511YAM4</accession>
<evidence type="ECO:0000256" key="1">
    <source>
        <dbReference type="SAM" id="Phobius"/>
    </source>
</evidence>
<dbReference type="EMBL" id="BJYI01000007">
    <property type="protein sequence ID" value="GEN72250.1"/>
    <property type="molecule type" value="Genomic_DNA"/>
</dbReference>
<dbReference type="OrthoDB" id="1263939at2"/>
<proteinExistence type="predicted"/>
<name>A0A511YAM4_9FLAO</name>
<evidence type="ECO:0000313" key="2">
    <source>
        <dbReference type="EMBL" id="GEN72250.1"/>
    </source>
</evidence>
<gene>
    <name evidence="2" type="ORF">CLA01_23220</name>
</gene>
<dbReference type="Proteomes" id="UP000321150">
    <property type="component" value="Unassembled WGS sequence"/>
</dbReference>
<dbReference type="RefSeq" id="WP_111956743.1">
    <property type="nucleotide sequence ID" value="NZ_BJYI01000007.1"/>
</dbReference>
<keyword evidence="1" id="KW-0812">Transmembrane</keyword>
<sequence length="82" mass="9475">MRSKPISEYTDEELISNEKKLKILTVMLGVSITLLFLASMALMLKKGFSPIMIIPICLFPLVVVNIINWQNLKKEKQRRNLQ</sequence>
<keyword evidence="1" id="KW-0472">Membrane</keyword>
<feature type="transmembrane region" description="Helical" evidence="1">
    <location>
        <begin position="48"/>
        <end position="69"/>
    </location>
</feature>
<keyword evidence="1" id="KW-1133">Transmembrane helix</keyword>